<evidence type="ECO:0000256" key="9">
    <source>
        <dbReference type="ARBA" id="ARBA00023242"/>
    </source>
</evidence>
<keyword evidence="6 12" id="KW-1133">Transmembrane helix</keyword>
<evidence type="ECO:0000256" key="1">
    <source>
        <dbReference type="ARBA" id="ARBA00004232"/>
    </source>
</evidence>
<evidence type="ECO:0000256" key="7">
    <source>
        <dbReference type="ARBA" id="ARBA00023098"/>
    </source>
</evidence>
<sequence>MPRRLPTLPPKDAFYPPNDVSTHRDLLRFEERLKLNYASLNRRKRRYQDPYWTEVEHTIHHYMALGFLCVCVTTLALFFLSGMYSEKIEYANRYVPHANRALRQFNMYLNVRQPPLQSKLPFNPFSFLFPRTPSSPPSPTIPTSPRRRSPSPNRVTKRSSSVPIAPIPPASNPRGELIFSSRVDRGFRESYDRHRQGFERRREETERNAYQTTWLGWLHMKLLPPPPIPPLGTASGTATPVGLGRSGSVASAKGKGGSSLGGTPSSSRRSSPVPRRVTRMGPGGSRGGTPPTAPPSGQAPLRQSAV</sequence>
<dbReference type="PANTHER" id="PTHR20996">
    <property type="entry name" value="NUCLEAR ENVELOPE PHOSPHATASE-REGULATORY SUBUNIT 1"/>
    <property type="match status" value="1"/>
</dbReference>
<comment type="similarity">
    <text evidence="3">Belongs to the CNEP1R1 family.</text>
</comment>
<evidence type="ECO:0000256" key="12">
    <source>
        <dbReference type="SAM" id="Phobius"/>
    </source>
</evidence>
<evidence type="ECO:0000313" key="13">
    <source>
        <dbReference type="EMBL" id="KAJ3491983.1"/>
    </source>
</evidence>
<keyword evidence="5 12" id="KW-0812">Transmembrane</keyword>
<dbReference type="GO" id="GO:0005737">
    <property type="term" value="C:cytoplasm"/>
    <property type="evidence" value="ECO:0007669"/>
    <property type="project" value="UniProtKB-SubCell"/>
</dbReference>
<feature type="transmembrane region" description="Helical" evidence="12">
    <location>
        <begin position="59"/>
        <end position="80"/>
    </location>
</feature>
<evidence type="ECO:0000256" key="11">
    <source>
        <dbReference type="SAM" id="MobiDB-lite"/>
    </source>
</evidence>
<evidence type="ECO:0000256" key="3">
    <source>
        <dbReference type="ARBA" id="ARBA00010998"/>
    </source>
</evidence>
<keyword evidence="9" id="KW-0539">Nucleus</keyword>
<reference evidence="13" key="1">
    <citation type="submission" date="2022-07" db="EMBL/GenBank/DDBJ databases">
        <title>Genome Sequence of Physisporinus lineatus.</title>
        <authorList>
            <person name="Buettner E."/>
        </authorList>
    </citation>
    <scope>NUCLEOTIDE SEQUENCE</scope>
    <source>
        <strain evidence="13">VT162</strain>
    </source>
</reference>
<feature type="region of interest" description="Disordered" evidence="11">
    <location>
        <begin position="228"/>
        <end position="306"/>
    </location>
</feature>
<proteinExistence type="inferred from homology"/>
<gene>
    <name evidence="13" type="ORF">NLI96_g326</name>
</gene>
<keyword evidence="7" id="KW-0443">Lipid metabolism</keyword>
<protein>
    <recommendedName>
        <fullName evidence="10">Transmembrane protein 188</fullName>
    </recommendedName>
</protein>
<keyword evidence="14" id="KW-1185">Reference proteome</keyword>
<comment type="caution">
    <text evidence="13">The sequence shown here is derived from an EMBL/GenBank/DDBJ whole genome shotgun (WGS) entry which is preliminary data.</text>
</comment>
<dbReference type="PANTHER" id="PTHR20996:SF1">
    <property type="entry name" value="NUCLEAR ENVELOPE PHOSPHATASE-REGULATORY SUBUNIT 1"/>
    <property type="match status" value="1"/>
</dbReference>
<dbReference type="GO" id="GO:0031965">
    <property type="term" value="C:nuclear membrane"/>
    <property type="evidence" value="ECO:0007669"/>
    <property type="project" value="UniProtKB-SubCell"/>
</dbReference>
<dbReference type="InterPro" id="IPR019168">
    <property type="entry name" value="NEP1-R1"/>
</dbReference>
<dbReference type="InterPro" id="IPR005605">
    <property type="entry name" value="Spo7"/>
</dbReference>
<feature type="region of interest" description="Disordered" evidence="11">
    <location>
        <begin position="131"/>
        <end position="178"/>
    </location>
</feature>
<name>A0AAD5VCI7_9APHY</name>
<evidence type="ECO:0000256" key="5">
    <source>
        <dbReference type="ARBA" id="ARBA00022692"/>
    </source>
</evidence>
<dbReference type="EMBL" id="JANAWD010000004">
    <property type="protein sequence ID" value="KAJ3491983.1"/>
    <property type="molecule type" value="Genomic_DNA"/>
</dbReference>
<dbReference type="GO" id="GO:0071595">
    <property type="term" value="C:Nem1-Spo7 phosphatase complex"/>
    <property type="evidence" value="ECO:0007669"/>
    <property type="project" value="InterPro"/>
</dbReference>
<feature type="compositionally biased region" description="Low complexity" evidence="11">
    <location>
        <begin position="261"/>
        <end position="275"/>
    </location>
</feature>
<keyword evidence="4" id="KW-0963">Cytoplasm</keyword>
<keyword evidence="8 12" id="KW-0472">Membrane</keyword>
<dbReference type="Proteomes" id="UP001212997">
    <property type="component" value="Unassembled WGS sequence"/>
</dbReference>
<evidence type="ECO:0000256" key="8">
    <source>
        <dbReference type="ARBA" id="ARBA00023136"/>
    </source>
</evidence>
<evidence type="ECO:0000256" key="6">
    <source>
        <dbReference type="ARBA" id="ARBA00022989"/>
    </source>
</evidence>
<organism evidence="13 14">
    <name type="scientific">Meripilus lineatus</name>
    <dbReference type="NCBI Taxonomy" id="2056292"/>
    <lineage>
        <taxon>Eukaryota</taxon>
        <taxon>Fungi</taxon>
        <taxon>Dikarya</taxon>
        <taxon>Basidiomycota</taxon>
        <taxon>Agaricomycotina</taxon>
        <taxon>Agaricomycetes</taxon>
        <taxon>Polyporales</taxon>
        <taxon>Meripilaceae</taxon>
        <taxon>Meripilus</taxon>
    </lineage>
</organism>
<dbReference type="AlphaFoldDB" id="A0AAD5VCI7"/>
<evidence type="ECO:0000256" key="2">
    <source>
        <dbReference type="ARBA" id="ARBA00004496"/>
    </source>
</evidence>
<comment type="subcellular location">
    <subcellularLocation>
        <location evidence="2">Cytoplasm</location>
    </subcellularLocation>
    <subcellularLocation>
        <location evidence="1">Nucleus membrane</location>
        <topology evidence="1">Multi-pass membrane protein</topology>
    </subcellularLocation>
</comment>
<feature type="compositionally biased region" description="Pro residues" evidence="11">
    <location>
        <begin position="133"/>
        <end position="142"/>
    </location>
</feature>
<evidence type="ECO:0000256" key="4">
    <source>
        <dbReference type="ARBA" id="ARBA00022490"/>
    </source>
</evidence>
<evidence type="ECO:0000313" key="14">
    <source>
        <dbReference type="Proteomes" id="UP001212997"/>
    </source>
</evidence>
<dbReference type="Pfam" id="PF03907">
    <property type="entry name" value="Spo7"/>
    <property type="match status" value="1"/>
</dbReference>
<dbReference type="GO" id="GO:0006629">
    <property type="term" value="P:lipid metabolic process"/>
    <property type="evidence" value="ECO:0007669"/>
    <property type="project" value="UniProtKB-KW"/>
</dbReference>
<dbReference type="GO" id="GO:0019888">
    <property type="term" value="F:protein phosphatase regulator activity"/>
    <property type="evidence" value="ECO:0007669"/>
    <property type="project" value="InterPro"/>
</dbReference>
<evidence type="ECO:0000256" key="10">
    <source>
        <dbReference type="ARBA" id="ARBA00030458"/>
    </source>
</evidence>
<accession>A0AAD5VCI7</accession>